<sequence>MAIGTSVSSPMHEQSSYPDYYFEATYKLSKDAHRLCHRYGIRRGTWDRRRQERASNGGCWCQGIGPGLTMDALVLLRSVAFIT</sequence>
<dbReference type="EMBL" id="OZ020103">
    <property type="protein sequence ID" value="CAK9276799.1"/>
    <property type="molecule type" value="Genomic_DNA"/>
</dbReference>
<dbReference type="Proteomes" id="UP001497444">
    <property type="component" value="Chromosome 8"/>
</dbReference>
<gene>
    <name evidence="1" type="ORF">CSSPJE1EN1_LOCUS22277</name>
</gene>
<evidence type="ECO:0000313" key="2">
    <source>
        <dbReference type="Proteomes" id="UP001497444"/>
    </source>
</evidence>
<protein>
    <submittedName>
        <fullName evidence="1">Uncharacterized protein</fullName>
    </submittedName>
</protein>
<organism evidence="1 2">
    <name type="scientific">Sphagnum jensenii</name>
    <dbReference type="NCBI Taxonomy" id="128206"/>
    <lineage>
        <taxon>Eukaryota</taxon>
        <taxon>Viridiplantae</taxon>
        <taxon>Streptophyta</taxon>
        <taxon>Embryophyta</taxon>
        <taxon>Bryophyta</taxon>
        <taxon>Sphagnophytina</taxon>
        <taxon>Sphagnopsida</taxon>
        <taxon>Sphagnales</taxon>
        <taxon>Sphagnaceae</taxon>
        <taxon>Sphagnum</taxon>
    </lineage>
</organism>
<accession>A0ABP0XCG4</accession>
<name>A0ABP0XCG4_9BRYO</name>
<evidence type="ECO:0000313" key="1">
    <source>
        <dbReference type="EMBL" id="CAK9276799.1"/>
    </source>
</evidence>
<keyword evidence="2" id="KW-1185">Reference proteome</keyword>
<proteinExistence type="predicted"/>
<reference evidence="1" key="1">
    <citation type="submission" date="2024-02" db="EMBL/GenBank/DDBJ databases">
        <authorList>
            <consortium name="ELIXIR-Norway"/>
            <consortium name="Elixir Norway"/>
        </authorList>
    </citation>
    <scope>NUCLEOTIDE SEQUENCE</scope>
</reference>